<dbReference type="InterPro" id="IPR009040">
    <property type="entry name" value="Ferritin-like_diiron"/>
</dbReference>
<dbReference type="GO" id="GO:0008199">
    <property type="term" value="F:ferric iron binding"/>
    <property type="evidence" value="ECO:0007669"/>
    <property type="project" value="InterPro"/>
</dbReference>
<evidence type="ECO:0000256" key="5">
    <source>
        <dbReference type="RuleBase" id="RU361145"/>
    </source>
</evidence>
<keyword evidence="4 5" id="KW-0408">Iron</keyword>
<evidence type="ECO:0000259" key="7">
    <source>
        <dbReference type="PROSITE" id="PS50905"/>
    </source>
</evidence>
<dbReference type="Pfam" id="PF00210">
    <property type="entry name" value="Ferritin"/>
    <property type="match status" value="1"/>
</dbReference>
<dbReference type="GO" id="GO:0006879">
    <property type="term" value="P:intracellular iron ion homeostasis"/>
    <property type="evidence" value="ECO:0007669"/>
    <property type="project" value="UniProtKB-KW"/>
</dbReference>
<comment type="similarity">
    <text evidence="1 5">Belongs to the ferritin family.</text>
</comment>
<evidence type="ECO:0000256" key="2">
    <source>
        <dbReference type="ARBA" id="ARBA00022434"/>
    </source>
</evidence>
<accession>A0A1B6LI98</accession>
<dbReference type="CDD" id="cd01056">
    <property type="entry name" value="Euk_Ferritin"/>
    <property type="match status" value="1"/>
</dbReference>
<organism evidence="8">
    <name type="scientific">Graphocephala atropunctata</name>
    <dbReference type="NCBI Taxonomy" id="36148"/>
    <lineage>
        <taxon>Eukaryota</taxon>
        <taxon>Metazoa</taxon>
        <taxon>Ecdysozoa</taxon>
        <taxon>Arthropoda</taxon>
        <taxon>Hexapoda</taxon>
        <taxon>Insecta</taxon>
        <taxon>Pterygota</taxon>
        <taxon>Neoptera</taxon>
        <taxon>Paraneoptera</taxon>
        <taxon>Hemiptera</taxon>
        <taxon>Auchenorrhyncha</taxon>
        <taxon>Membracoidea</taxon>
        <taxon>Cicadellidae</taxon>
        <taxon>Cicadellinae</taxon>
        <taxon>Cicadellini</taxon>
        <taxon>Graphocephala</taxon>
    </lineage>
</organism>
<dbReference type="Gene3D" id="1.20.1260.10">
    <property type="match status" value="1"/>
</dbReference>
<keyword evidence="3 5" id="KW-0479">Metal-binding</keyword>
<feature type="chain" id="PRO_5008587430" description="Ferritin" evidence="6">
    <location>
        <begin position="17"/>
        <end position="219"/>
    </location>
</feature>
<reference evidence="8" key="1">
    <citation type="submission" date="2015-11" db="EMBL/GenBank/DDBJ databases">
        <title>De novo transcriptome assembly of four potential Pierce s Disease insect vectors from Arizona vineyards.</title>
        <authorList>
            <person name="Tassone E.E."/>
        </authorList>
    </citation>
    <scope>NUCLEOTIDE SEQUENCE</scope>
</reference>
<proteinExistence type="inferred from homology"/>
<dbReference type="InterPro" id="IPR012347">
    <property type="entry name" value="Ferritin-like"/>
</dbReference>
<dbReference type="PANTHER" id="PTHR11431">
    <property type="entry name" value="FERRITIN"/>
    <property type="match status" value="1"/>
</dbReference>
<comment type="function">
    <text evidence="5">Stores iron in a soluble, non-toxic, readily available form. Important for iron homeostasis. Iron is taken up in the ferrous form and deposited as ferric hydroxides after oxidation.</text>
</comment>
<dbReference type="SUPFAM" id="SSF47240">
    <property type="entry name" value="Ferritin-like"/>
    <property type="match status" value="1"/>
</dbReference>
<dbReference type="InterPro" id="IPR009078">
    <property type="entry name" value="Ferritin-like_SF"/>
</dbReference>
<protein>
    <recommendedName>
        <fullName evidence="5">Ferritin</fullName>
    </recommendedName>
</protein>
<dbReference type="GO" id="GO:0006826">
    <property type="term" value="P:iron ion transport"/>
    <property type="evidence" value="ECO:0007669"/>
    <property type="project" value="InterPro"/>
</dbReference>
<dbReference type="AlphaFoldDB" id="A0A1B6LI98"/>
<dbReference type="InterPro" id="IPR001519">
    <property type="entry name" value="Ferritin"/>
</dbReference>
<feature type="domain" description="Ferritin-like diiron" evidence="7">
    <location>
        <begin position="41"/>
        <end position="197"/>
    </location>
</feature>
<dbReference type="InterPro" id="IPR008331">
    <property type="entry name" value="Ferritin_DPS_dom"/>
</dbReference>
<dbReference type="GO" id="GO:0008198">
    <property type="term" value="F:ferrous iron binding"/>
    <property type="evidence" value="ECO:0007669"/>
    <property type="project" value="TreeGrafter"/>
</dbReference>
<evidence type="ECO:0000256" key="4">
    <source>
        <dbReference type="ARBA" id="ARBA00023004"/>
    </source>
</evidence>
<evidence type="ECO:0000256" key="6">
    <source>
        <dbReference type="SAM" id="SignalP"/>
    </source>
</evidence>
<evidence type="ECO:0000313" key="8">
    <source>
        <dbReference type="EMBL" id="JAT23413.1"/>
    </source>
</evidence>
<name>A0A1B6LI98_9HEMI</name>
<keyword evidence="6" id="KW-0732">Signal</keyword>
<dbReference type="EMBL" id="GEBQ01016564">
    <property type="protein sequence ID" value="JAT23413.1"/>
    <property type="molecule type" value="Transcribed_RNA"/>
</dbReference>
<keyword evidence="2 5" id="KW-0409">Iron storage</keyword>
<evidence type="ECO:0000256" key="3">
    <source>
        <dbReference type="ARBA" id="ARBA00022723"/>
    </source>
</evidence>
<gene>
    <name evidence="8" type="ORF">g.23641</name>
</gene>
<evidence type="ECO:0000256" key="1">
    <source>
        <dbReference type="ARBA" id="ARBA00007513"/>
    </source>
</evidence>
<dbReference type="PANTHER" id="PTHR11431:SF51">
    <property type="entry name" value="FERRITIN"/>
    <property type="match status" value="1"/>
</dbReference>
<dbReference type="PROSITE" id="PS50905">
    <property type="entry name" value="FERRITIN_LIKE"/>
    <property type="match status" value="1"/>
</dbReference>
<sequence length="219" mass="25029">MIRLVVFSLLALTVSAEFCYNDVVRSCGAIGGAINNCNSNYSGVETVQPDLQHYAATHIDQNFQYLLMSAYFNNYEANREGFSKLYRHLADDAWEDTIDLVKYMAKRGFNMNFDIVPRKKVKIQSYKMYELSSLATALDMQKVLAEQAHEIHSEVTVRKKKYHDAETINFIEKEFVGKHSDRIRDLAGHANDLHQLIAGNKDPSLAIYLFDEHLKKVVG</sequence>
<dbReference type="GO" id="GO:0005737">
    <property type="term" value="C:cytoplasm"/>
    <property type="evidence" value="ECO:0007669"/>
    <property type="project" value="TreeGrafter"/>
</dbReference>
<feature type="signal peptide" evidence="6">
    <location>
        <begin position="1"/>
        <end position="16"/>
    </location>
</feature>